<accession>A0ABR4HPU4</accession>
<comment type="caution">
    <text evidence="3">The sequence shown here is derived from an EMBL/GenBank/DDBJ whole genome shotgun (WGS) entry which is preliminary data.</text>
</comment>
<feature type="region of interest" description="Disordered" evidence="1">
    <location>
        <begin position="1"/>
        <end position="21"/>
    </location>
</feature>
<evidence type="ECO:0000313" key="3">
    <source>
        <dbReference type="EMBL" id="KAL2817397.1"/>
    </source>
</evidence>
<keyword evidence="4" id="KW-1185">Reference proteome</keyword>
<reference evidence="3 4" key="1">
    <citation type="submission" date="2024-07" db="EMBL/GenBank/DDBJ databases">
        <title>Section-level genome sequencing and comparative genomics of Aspergillus sections Usti and Cavernicolus.</title>
        <authorList>
            <consortium name="Lawrence Berkeley National Laboratory"/>
            <person name="Nybo J.L."/>
            <person name="Vesth T.C."/>
            <person name="Theobald S."/>
            <person name="Frisvad J.C."/>
            <person name="Larsen T.O."/>
            <person name="Kjaerboelling I."/>
            <person name="Rothschild-Mancinelli K."/>
            <person name="Lyhne E.K."/>
            <person name="Kogle M.E."/>
            <person name="Barry K."/>
            <person name="Clum A."/>
            <person name="Na H."/>
            <person name="Ledsgaard L."/>
            <person name="Lin J."/>
            <person name="Lipzen A."/>
            <person name="Kuo A."/>
            <person name="Riley R."/>
            <person name="Mondo S."/>
            <person name="Labutti K."/>
            <person name="Haridas S."/>
            <person name="Pangalinan J."/>
            <person name="Salamov A.A."/>
            <person name="Simmons B.A."/>
            <person name="Magnuson J.K."/>
            <person name="Chen J."/>
            <person name="Drula E."/>
            <person name="Henrissat B."/>
            <person name="Wiebenga A."/>
            <person name="Lubbers R.J."/>
            <person name="Gomes A.C."/>
            <person name="Makela M.R."/>
            <person name="Stajich J."/>
            <person name="Grigoriev I.V."/>
            <person name="Mortensen U.H."/>
            <person name="De Vries R.P."/>
            <person name="Baker S.E."/>
            <person name="Andersen M.R."/>
        </authorList>
    </citation>
    <scope>NUCLEOTIDE SEQUENCE [LARGE SCALE GENOMIC DNA]</scope>
    <source>
        <strain evidence="3 4">CBS 588.65</strain>
    </source>
</reference>
<dbReference type="EMBL" id="JBFXLT010000018">
    <property type="protein sequence ID" value="KAL2817397.1"/>
    <property type="molecule type" value="Genomic_DNA"/>
</dbReference>
<feature type="transmembrane region" description="Helical" evidence="2">
    <location>
        <begin position="159"/>
        <end position="179"/>
    </location>
</feature>
<evidence type="ECO:0000313" key="4">
    <source>
        <dbReference type="Proteomes" id="UP001610334"/>
    </source>
</evidence>
<keyword evidence="2" id="KW-1133">Transmembrane helix</keyword>
<keyword evidence="2" id="KW-0472">Membrane</keyword>
<protein>
    <submittedName>
        <fullName evidence="3">Uncharacterized protein</fullName>
    </submittedName>
</protein>
<sequence length="181" mass="20740">MPHHHGKETPHPVASHPRPPPWISRTLQQNASLWIKWSIAAVLGIILQARNGHTRLRLAKLRIYNGLQGPCEKPCHMRIRAPLISHDPEESSDRFFMPPPSKPHIDENPMRVDLKRPFSSHRLPALWAVRGGEPGRLWNQTEIPDEEERTTRTLHKSQACGVLVLQGIVPALLFPLLFWEF</sequence>
<dbReference type="Proteomes" id="UP001610334">
    <property type="component" value="Unassembled WGS sequence"/>
</dbReference>
<name>A0ABR4HPU4_9EURO</name>
<evidence type="ECO:0000256" key="1">
    <source>
        <dbReference type="SAM" id="MobiDB-lite"/>
    </source>
</evidence>
<keyword evidence="2" id="KW-0812">Transmembrane</keyword>
<organism evidence="3 4">
    <name type="scientific">Aspergillus granulosus</name>
    <dbReference type="NCBI Taxonomy" id="176169"/>
    <lineage>
        <taxon>Eukaryota</taxon>
        <taxon>Fungi</taxon>
        <taxon>Dikarya</taxon>
        <taxon>Ascomycota</taxon>
        <taxon>Pezizomycotina</taxon>
        <taxon>Eurotiomycetes</taxon>
        <taxon>Eurotiomycetidae</taxon>
        <taxon>Eurotiales</taxon>
        <taxon>Aspergillaceae</taxon>
        <taxon>Aspergillus</taxon>
        <taxon>Aspergillus subgen. Nidulantes</taxon>
    </lineage>
</organism>
<evidence type="ECO:0000256" key="2">
    <source>
        <dbReference type="SAM" id="Phobius"/>
    </source>
</evidence>
<gene>
    <name evidence="3" type="ORF">BJX63DRAFT_111733</name>
</gene>
<proteinExistence type="predicted"/>